<reference evidence="1" key="2">
    <citation type="journal article" date="2015" name="Data Brief">
        <title>Shoot transcriptome of the giant reed, Arundo donax.</title>
        <authorList>
            <person name="Barrero R.A."/>
            <person name="Guerrero F.D."/>
            <person name="Moolhuijzen P."/>
            <person name="Goolsby J.A."/>
            <person name="Tidwell J."/>
            <person name="Bellgard S.E."/>
            <person name="Bellgard M.I."/>
        </authorList>
    </citation>
    <scope>NUCLEOTIDE SEQUENCE</scope>
    <source>
        <tissue evidence="1">Shoot tissue taken approximately 20 cm above the soil surface</tissue>
    </source>
</reference>
<dbReference type="AlphaFoldDB" id="A0A0A9CNN6"/>
<name>A0A0A9CNN6_ARUDO</name>
<organism evidence="1">
    <name type="scientific">Arundo donax</name>
    <name type="common">Giant reed</name>
    <name type="synonym">Donax arundinaceus</name>
    <dbReference type="NCBI Taxonomy" id="35708"/>
    <lineage>
        <taxon>Eukaryota</taxon>
        <taxon>Viridiplantae</taxon>
        <taxon>Streptophyta</taxon>
        <taxon>Embryophyta</taxon>
        <taxon>Tracheophyta</taxon>
        <taxon>Spermatophyta</taxon>
        <taxon>Magnoliopsida</taxon>
        <taxon>Liliopsida</taxon>
        <taxon>Poales</taxon>
        <taxon>Poaceae</taxon>
        <taxon>PACMAD clade</taxon>
        <taxon>Arundinoideae</taxon>
        <taxon>Arundineae</taxon>
        <taxon>Arundo</taxon>
    </lineage>
</organism>
<sequence>MMTIVRGWYLVDFSRAYTFSFHECFWFLGVQLVWKAQRQIFDFLRNFGVKSFFHGGWWI</sequence>
<dbReference type="EMBL" id="GBRH01220704">
    <property type="protein sequence ID" value="JAD77191.1"/>
    <property type="molecule type" value="Transcribed_RNA"/>
</dbReference>
<reference evidence="1" key="1">
    <citation type="submission" date="2014-09" db="EMBL/GenBank/DDBJ databases">
        <authorList>
            <person name="Magalhaes I.L.F."/>
            <person name="Oliveira U."/>
            <person name="Santos F.R."/>
            <person name="Vidigal T.H.D.A."/>
            <person name="Brescovit A.D."/>
            <person name="Santos A.J."/>
        </authorList>
    </citation>
    <scope>NUCLEOTIDE SEQUENCE</scope>
    <source>
        <tissue evidence="1">Shoot tissue taken approximately 20 cm above the soil surface</tissue>
    </source>
</reference>
<accession>A0A0A9CNN6</accession>
<protein>
    <submittedName>
        <fullName evidence="1">Uncharacterized protein</fullName>
    </submittedName>
</protein>
<evidence type="ECO:0000313" key="1">
    <source>
        <dbReference type="EMBL" id="JAD77191.1"/>
    </source>
</evidence>
<proteinExistence type="predicted"/>